<evidence type="ECO:0000256" key="1">
    <source>
        <dbReference type="ARBA" id="ARBA00004496"/>
    </source>
</evidence>
<evidence type="ECO:0000256" key="13">
    <source>
        <dbReference type="ARBA" id="ARBA00023160"/>
    </source>
</evidence>
<evidence type="ECO:0000256" key="6">
    <source>
        <dbReference type="ARBA" id="ARBA00022490"/>
    </source>
</evidence>
<reference evidence="20 21" key="1">
    <citation type="submission" date="2019-01" db="EMBL/GenBank/DDBJ databases">
        <title>Senegalimassilia sp. nov. KGMB04484 isolated human feces.</title>
        <authorList>
            <person name="Han K.-I."/>
            <person name="Kim J.-S."/>
            <person name="Lee K.C."/>
            <person name="Suh M.K."/>
            <person name="Eom M.K."/>
            <person name="Lee J.H."/>
            <person name="Park S.-H."/>
            <person name="Kang S.W."/>
            <person name="Park J.-E."/>
            <person name="Oh B.S."/>
            <person name="Yu S.Y."/>
            <person name="Choi S.-H."/>
            <person name="Lee D.H."/>
            <person name="Yoon H."/>
            <person name="Kim B.-Y."/>
            <person name="Lee J.H."/>
            <person name="Lee J.-S."/>
        </authorList>
    </citation>
    <scope>NUCLEOTIDE SEQUENCE [LARGE SCALE GENOMIC DNA]</scope>
    <source>
        <strain evidence="20 21">KGMB04484</strain>
    </source>
</reference>
<comment type="catalytic activity">
    <reaction evidence="15 16">
        <text>N(6)-carboxybiotinyl-L-lysyl-[protein] + acetyl-CoA = N(6)-biotinyl-L-lysyl-[protein] + malonyl-CoA</text>
        <dbReference type="Rhea" id="RHEA:54728"/>
        <dbReference type="Rhea" id="RHEA-COMP:10505"/>
        <dbReference type="Rhea" id="RHEA-COMP:10506"/>
        <dbReference type="ChEBI" id="CHEBI:57288"/>
        <dbReference type="ChEBI" id="CHEBI:57384"/>
        <dbReference type="ChEBI" id="CHEBI:83144"/>
        <dbReference type="ChEBI" id="CHEBI:83145"/>
        <dbReference type="EC" id="2.1.3.15"/>
    </reaction>
</comment>
<accession>A0A4Q2JZ74</accession>
<feature type="binding site" evidence="17">
    <location>
        <position position="235"/>
    </location>
    <ligand>
        <name>Zn(2+)</name>
        <dbReference type="ChEBI" id="CHEBI:29105"/>
    </ligand>
</feature>
<keyword evidence="7 16" id="KW-0444">Lipid biosynthesis</keyword>
<dbReference type="Pfam" id="PF00289">
    <property type="entry name" value="Biotin_carb_N"/>
    <property type="match status" value="1"/>
</dbReference>
<dbReference type="InterPro" id="IPR005481">
    <property type="entry name" value="BC-like_N"/>
</dbReference>
<feature type="domain" description="CoA carboxyltransferase N-terminal" evidence="18">
    <location>
        <begin position="209"/>
        <end position="475"/>
    </location>
</feature>
<keyword evidence="20" id="KW-0436">Ligase</keyword>
<comment type="subcellular location">
    <subcellularLocation>
        <location evidence="1 16">Cytoplasm</location>
    </subcellularLocation>
</comment>
<dbReference type="AlphaFoldDB" id="A0A4Q2JZ74"/>
<dbReference type="GO" id="GO:0016743">
    <property type="term" value="F:carboxyl- or carbamoyltransferase activity"/>
    <property type="evidence" value="ECO:0007669"/>
    <property type="project" value="UniProtKB-UniRule"/>
</dbReference>
<dbReference type="PRINTS" id="PR01069">
    <property type="entry name" value="ACCCTRFRASEA"/>
</dbReference>
<keyword evidence="12 16" id="KW-0443">Lipid metabolism</keyword>
<dbReference type="UniPathway" id="UPA00655">
    <property type="reaction ID" value="UER00711"/>
</dbReference>
<dbReference type="PANTHER" id="PTHR42853">
    <property type="entry name" value="ACETYL-COENZYME A CARBOXYLASE CARBOXYL TRANSFERASE SUBUNIT ALPHA"/>
    <property type="match status" value="1"/>
</dbReference>
<dbReference type="InterPro" id="IPR001095">
    <property type="entry name" value="Acetyl_CoA_COase_a_su"/>
</dbReference>
<feature type="binding site" evidence="17">
    <location>
        <position position="232"/>
    </location>
    <ligand>
        <name>Zn(2+)</name>
        <dbReference type="ChEBI" id="CHEBI:29105"/>
    </ligand>
</feature>
<comment type="similarity">
    <text evidence="4">In the N-terminal section; belongs to the AccD/PCCB family.</text>
</comment>
<dbReference type="InterPro" id="IPR011762">
    <property type="entry name" value="COA_CT_N"/>
</dbReference>
<name>A0A4Q2JZ74_9ACTN</name>
<evidence type="ECO:0000256" key="10">
    <source>
        <dbReference type="ARBA" id="ARBA00022832"/>
    </source>
</evidence>
<protein>
    <recommendedName>
        <fullName evidence="16 17">Multifunctional fusion protein</fullName>
    </recommendedName>
    <domain>
        <recommendedName>
            <fullName evidence="16">Acetyl-coenzyme A carboxylase carboxyl transferase subunit alpha</fullName>
            <shortName evidence="16">ACCase subunit alpha</shortName>
            <shortName evidence="16">Acetyl-CoA carboxylase carboxyltransferase subunit alpha</shortName>
            <ecNumber evidence="16">2.1.3.15</ecNumber>
        </recommendedName>
    </domain>
    <domain>
        <recommendedName>
            <fullName evidence="17">Acetyl-coenzyme A carboxylase carboxyl transferase subunit beta</fullName>
            <shortName evidence="17">ACCase subunit beta</shortName>
            <shortName evidence="17">Acetyl-CoA carboxylase carboxyltransferase subunit beta</shortName>
        </recommendedName>
    </domain>
</protein>
<feature type="domain" description="CoA carboxyltransferase C-terminal" evidence="19">
    <location>
        <begin position="558"/>
        <end position="815"/>
    </location>
</feature>
<proteinExistence type="inferred from homology"/>
<evidence type="ECO:0000256" key="2">
    <source>
        <dbReference type="ARBA" id="ARBA00004956"/>
    </source>
</evidence>
<keyword evidence="11 16" id="KW-0067">ATP-binding</keyword>
<organism evidence="20 21">
    <name type="scientific">Senegalimassilia faecalis</name>
    <dbReference type="NCBI Taxonomy" id="2509433"/>
    <lineage>
        <taxon>Bacteria</taxon>
        <taxon>Bacillati</taxon>
        <taxon>Actinomycetota</taxon>
        <taxon>Coriobacteriia</taxon>
        <taxon>Coriobacteriales</taxon>
        <taxon>Coriobacteriaceae</taxon>
        <taxon>Senegalimassilia</taxon>
    </lineage>
</organism>
<dbReference type="NCBIfam" id="TIGR00515">
    <property type="entry name" value="accD"/>
    <property type="match status" value="1"/>
</dbReference>
<evidence type="ECO:0000259" key="19">
    <source>
        <dbReference type="PROSITE" id="PS50989"/>
    </source>
</evidence>
<keyword evidence="17" id="KW-0479">Metal-binding</keyword>
<dbReference type="RefSeq" id="WP_129422990.1">
    <property type="nucleotide sequence ID" value="NZ_SDPW01000001.1"/>
</dbReference>
<dbReference type="InterPro" id="IPR011763">
    <property type="entry name" value="COA_CT_C"/>
</dbReference>
<evidence type="ECO:0000256" key="17">
    <source>
        <dbReference type="HAMAP-Rule" id="MF_01395"/>
    </source>
</evidence>
<dbReference type="Gene3D" id="3.90.226.10">
    <property type="entry name" value="2-enoyl-CoA Hydratase, Chain A, domain 1"/>
    <property type="match status" value="2"/>
</dbReference>
<comment type="cofactor">
    <cofactor evidence="17">
        <name>Zn(2+)</name>
        <dbReference type="ChEBI" id="CHEBI:29105"/>
    </cofactor>
    <text evidence="17">Binds 1 zinc ion per subunit.</text>
</comment>
<feature type="zinc finger region" description="C4-type" evidence="17">
    <location>
        <begin position="213"/>
        <end position="235"/>
    </location>
</feature>
<dbReference type="Gene3D" id="3.40.50.20">
    <property type="match status" value="1"/>
</dbReference>
<comment type="function">
    <text evidence="14 17">Component of the acetyl coenzyme A carboxylase (ACC) complex. Biotin carboxylase (BC) catalyzes the carboxylation of biotin on its carrier protein (BCCP) and then the CO(2) group is transferred by the transcarboxylase to acetyl-CoA to form malonyl-CoA.</text>
</comment>
<dbReference type="GO" id="GO:0003989">
    <property type="term" value="F:acetyl-CoA carboxylase activity"/>
    <property type="evidence" value="ECO:0007669"/>
    <property type="project" value="InterPro"/>
</dbReference>
<comment type="similarity">
    <text evidence="3">In the C-terminal section; belongs to the AccA family.</text>
</comment>
<dbReference type="GO" id="GO:0008270">
    <property type="term" value="F:zinc ion binding"/>
    <property type="evidence" value="ECO:0007669"/>
    <property type="project" value="UniProtKB-UniRule"/>
</dbReference>
<evidence type="ECO:0000256" key="14">
    <source>
        <dbReference type="ARBA" id="ARBA00025280"/>
    </source>
</evidence>
<evidence type="ECO:0000256" key="9">
    <source>
        <dbReference type="ARBA" id="ARBA00022741"/>
    </source>
</evidence>
<comment type="function">
    <text evidence="16">Component of the acetyl coenzyme A carboxylase (ACC) complex. First, biotin carboxylase catalyzes the carboxylation of biotin on its carrier protein (BCCP) and then the CO(2) group is transferred by the carboxyltransferase to acetyl-CoA to form malonyl-CoA.</text>
</comment>
<dbReference type="PROSITE" id="PS50989">
    <property type="entry name" value="COA_CT_CTER"/>
    <property type="match status" value="1"/>
</dbReference>
<evidence type="ECO:0000256" key="8">
    <source>
        <dbReference type="ARBA" id="ARBA00022679"/>
    </source>
</evidence>
<sequence>MKRTKTGYITFDSEGSFVNSRTDGSGAQPHDAAVAYRLTRIAVEARAQSAVAPNALDAADMSTYVDAAEVVSPVREEAADAPVALVVSRGRAVKKILLAVQDAGMVAAAAYTEERAGDAYLRAADVRACLPGKGGDALFANGYAVLEAARACGAAVVLLGEESLALAEVDTFLARAAADDIRVFRPLGNSPQFGWVLCATDKPANVCGTWRTCPKCGMKFDSTSLAASHFACPNCGGYLRMTSSERIDNLLDDGSFIEWDEGLQETDPLNFPGYLDKLAAQREKSGLEEGVRTGEGCIAGLRLAIGIMESTFFMGSMGNVVGEKVTRLFERATRLHLPVVIFTASGGARMQEGLVSLMQMAKTSCAIQRHAEVHLPYISVLTDPTTGGVTASFAMDGDIILAEPHALIGFAGQRVIRDTIRQELPEGFQTAEFALEHGLIDAIVPRPDLRATLAHLLALHLSTSKQATGAAHNAGDRDILVSYQAVCDNLQAGTGTYNTVMYTDLKPEPACVAKGRVRDRLYDALPAGLRADANRTSVSRRVERAIAKGGFDAEGDSSLDADDAALVQEAVTMSAENRAWQSVQLARNVHRPTSVAYINAMVDGFIELHGDRGFADDGAIIGGVGWIGGRAVTVIGQEKGADLKQRIARNFGCPQPEGYRKALRLMRQAEKFRRPIVCLVDTQGAFCGTEAEERGQGNAIADNLVAMAGLKVPVVTVLLGEGGSGGALALAVANRVAMQEHAVYSVLSPEGFASILWKDRTRAPEAAAVMKMSAHESCELGIIDDVVSEGPRPAHENPEAAERNVSEYVREALDELCALSEQELLEQRYQRFRKF</sequence>
<evidence type="ECO:0000313" key="21">
    <source>
        <dbReference type="Proteomes" id="UP000293345"/>
    </source>
</evidence>
<comment type="subunit">
    <text evidence="5">Acetyl-CoA carboxylase is a heterotetramer composed of biotin carboxyl carrier protein (AccB), biotin carboxylase (AccC) and two subunits of ACCase subunit beta/alpha.</text>
</comment>
<keyword evidence="10 16" id="KW-0276">Fatty acid metabolism</keyword>
<keyword evidence="8 16" id="KW-0808">Transferase</keyword>
<dbReference type="OrthoDB" id="9772975at2"/>
<dbReference type="SUPFAM" id="SSF52440">
    <property type="entry name" value="PreATP-grasp domain"/>
    <property type="match status" value="1"/>
</dbReference>
<keyword evidence="9 16" id="KW-0547">Nucleotide-binding</keyword>
<dbReference type="GO" id="GO:0006633">
    <property type="term" value="P:fatty acid biosynthetic process"/>
    <property type="evidence" value="ECO:0007669"/>
    <property type="project" value="UniProtKB-KW"/>
</dbReference>
<keyword evidence="17" id="KW-0863">Zinc-finger</keyword>
<evidence type="ECO:0000259" key="18">
    <source>
        <dbReference type="PROSITE" id="PS50980"/>
    </source>
</evidence>
<dbReference type="HAMAP" id="MF_01395">
    <property type="entry name" value="AcetylCoA_CT_beta"/>
    <property type="match status" value="1"/>
</dbReference>
<dbReference type="HAMAP" id="MF_00823">
    <property type="entry name" value="AcetylCoA_CT_alpha"/>
    <property type="match status" value="1"/>
</dbReference>
<evidence type="ECO:0000256" key="3">
    <source>
        <dbReference type="ARBA" id="ARBA00006276"/>
    </source>
</evidence>
<keyword evidence="13 16" id="KW-0275">Fatty acid biosynthesis</keyword>
<comment type="caution">
    <text evidence="20">The sequence shown here is derived from an EMBL/GenBank/DDBJ whole genome shotgun (WGS) entry which is preliminary data.</text>
</comment>
<feature type="binding site" evidence="17">
    <location>
        <position position="216"/>
    </location>
    <ligand>
        <name>Zn(2+)</name>
        <dbReference type="ChEBI" id="CHEBI:29105"/>
    </ligand>
</feature>
<dbReference type="Proteomes" id="UP000293345">
    <property type="component" value="Unassembled WGS sequence"/>
</dbReference>
<evidence type="ECO:0000256" key="4">
    <source>
        <dbReference type="ARBA" id="ARBA00010284"/>
    </source>
</evidence>
<evidence type="ECO:0000256" key="16">
    <source>
        <dbReference type="HAMAP-Rule" id="MF_00823"/>
    </source>
</evidence>
<comment type="similarity">
    <text evidence="16">Belongs to the AccA family.</text>
</comment>
<comment type="pathway">
    <text evidence="2 16">Lipid metabolism; malonyl-CoA biosynthesis; malonyl-CoA from acetyl-CoA: step 1/1.</text>
</comment>
<dbReference type="EC" id="2.1.3.15" evidence="16"/>
<keyword evidence="6 16" id="KW-0963">Cytoplasm</keyword>
<evidence type="ECO:0000256" key="5">
    <source>
        <dbReference type="ARBA" id="ARBA00011664"/>
    </source>
</evidence>
<dbReference type="SUPFAM" id="SSF52096">
    <property type="entry name" value="ClpP/crotonase"/>
    <property type="match status" value="2"/>
</dbReference>
<dbReference type="EMBL" id="SDPW01000001">
    <property type="protein sequence ID" value="RXZ53260.1"/>
    <property type="molecule type" value="Genomic_DNA"/>
</dbReference>
<evidence type="ECO:0000313" key="20">
    <source>
        <dbReference type="EMBL" id="RXZ53260.1"/>
    </source>
</evidence>
<keyword evidence="21" id="KW-1185">Reference proteome</keyword>
<dbReference type="NCBIfam" id="NF041504">
    <property type="entry name" value="AccA_sub"/>
    <property type="match status" value="1"/>
</dbReference>
<dbReference type="PANTHER" id="PTHR42853:SF3">
    <property type="entry name" value="ACETYL-COENZYME A CARBOXYLASE CARBOXYL TRANSFERASE SUBUNIT ALPHA, CHLOROPLASTIC"/>
    <property type="match status" value="1"/>
</dbReference>
<keyword evidence="17" id="KW-0862">Zinc</keyword>
<dbReference type="InterPro" id="IPR034733">
    <property type="entry name" value="AcCoA_carboxyl_beta"/>
</dbReference>
<dbReference type="InterPro" id="IPR000438">
    <property type="entry name" value="Acetyl_CoA_COase_Trfase_b_su"/>
</dbReference>
<dbReference type="PROSITE" id="PS50980">
    <property type="entry name" value="COA_CT_NTER"/>
    <property type="match status" value="1"/>
</dbReference>
<dbReference type="Pfam" id="PF03255">
    <property type="entry name" value="ACCA"/>
    <property type="match status" value="1"/>
</dbReference>
<dbReference type="GO" id="GO:0005524">
    <property type="term" value="F:ATP binding"/>
    <property type="evidence" value="ECO:0007669"/>
    <property type="project" value="UniProtKB-KW"/>
</dbReference>
<evidence type="ECO:0000256" key="12">
    <source>
        <dbReference type="ARBA" id="ARBA00023098"/>
    </source>
</evidence>
<feature type="binding site" evidence="17">
    <location>
        <position position="213"/>
    </location>
    <ligand>
        <name>Zn(2+)</name>
        <dbReference type="ChEBI" id="CHEBI:29105"/>
    </ligand>
</feature>
<dbReference type="InterPro" id="IPR029045">
    <property type="entry name" value="ClpP/crotonase-like_dom_sf"/>
</dbReference>
<dbReference type="InterPro" id="IPR016185">
    <property type="entry name" value="PreATP-grasp_dom_sf"/>
</dbReference>
<evidence type="ECO:0000256" key="11">
    <source>
        <dbReference type="ARBA" id="ARBA00022840"/>
    </source>
</evidence>
<comment type="subunit">
    <text evidence="16">Acetyl-CoA carboxylase is a heterohexamer composed of biotin carboxyl carrier protein (AccB), biotin carboxylase (AccC) and two subunits each of ACCase subunit alpha (AccA) and ACCase subunit beta (AccD).</text>
</comment>
<comment type="similarity">
    <text evidence="17">Belongs to the AccD/PCCB family.</text>
</comment>
<dbReference type="NCBIfam" id="TIGR00513">
    <property type="entry name" value="accA"/>
    <property type="match status" value="1"/>
</dbReference>
<dbReference type="NCBIfam" id="NF004344">
    <property type="entry name" value="PRK05724.1"/>
    <property type="match status" value="1"/>
</dbReference>
<dbReference type="GO" id="GO:0009317">
    <property type="term" value="C:acetyl-CoA carboxylase complex"/>
    <property type="evidence" value="ECO:0007669"/>
    <property type="project" value="InterPro"/>
</dbReference>
<evidence type="ECO:0000256" key="7">
    <source>
        <dbReference type="ARBA" id="ARBA00022516"/>
    </source>
</evidence>
<dbReference type="Pfam" id="PF01039">
    <property type="entry name" value="Carboxyl_trans"/>
    <property type="match status" value="1"/>
</dbReference>
<gene>
    <name evidence="16" type="primary">accA</name>
    <name evidence="17" type="synonym">accD</name>
    <name evidence="20" type="ORF">ET524_01155</name>
</gene>
<dbReference type="GO" id="GO:2001295">
    <property type="term" value="P:malonyl-CoA biosynthetic process"/>
    <property type="evidence" value="ECO:0007669"/>
    <property type="project" value="UniProtKB-UniRule"/>
</dbReference>
<evidence type="ECO:0000256" key="15">
    <source>
        <dbReference type="ARBA" id="ARBA00049152"/>
    </source>
</evidence>